<keyword evidence="1" id="KW-0175">Coiled coil</keyword>
<evidence type="ECO:0000313" key="2">
    <source>
        <dbReference type="EMBL" id="SNR95080.1"/>
    </source>
</evidence>
<dbReference type="AlphaFoldDB" id="A0A239AHQ8"/>
<dbReference type="RefSeq" id="WP_089372228.1">
    <property type="nucleotide sequence ID" value="NZ_BMEP01000008.1"/>
</dbReference>
<reference evidence="2 3" key="1">
    <citation type="submission" date="2017-06" db="EMBL/GenBank/DDBJ databases">
        <authorList>
            <person name="Kim H.J."/>
            <person name="Triplett B.A."/>
        </authorList>
    </citation>
    <scope>NUCLEOTIDE SEQUENCE [LARGE SCALE GENOMIC DNA]</scope>
    <source>
        <strain evidence="2 3">DSM 25597</strain>
    </source>
</reference>
<evidence type="ECO:0000313" key="3">
    <source>
        <dbReference type="Proteomes" id="UP000198379"/>
    </source>
</evidence>
<dbReference type="Proteomes" id="UP000198379">
    <property type="component" value="Unassembled WGS sequence"/>
</dbReference>
<accession>A0A239AHQ8</accession>
<keyword evidence="3" id="KW-1185">Reference proteome</keyword>
<feature type="coiled-coil region" evidence="1">
    <location>
        <begin position="166"/>
        <end position="193"/>
    </location>
</feature>
<gene>
    <name evidence="2" type="ORF">SAMN06265376_104444</name>
</gene>
<proteinExistence type="predicted"/>
<sequence length="218" mass="24925">MGLHTIFKVKSRDILREPIYLGKDQNGNNIVHEYHGLAKVFPEAAWTLRAISGRGGKDLNEIKEYSDNELENEYAYSEMLTYDEFIDEMKKLKDASIHSINKAIDAYENETNVKLVLTESNAIQVSKSLKILVKHDLINEIPDLFLADHGLPNDARDFISKNIQEFENNQQVLMQMEKRLDNIQEDLKGQNLESVVCQKASEGNNHAYSIKVDVPKCD</sequence>
<dbReference type="EMBL" id="FZNY01000004">
    <property type="protein sequence ID" value="SNR95080.1"/>
    <property type="molecule type" value="Genomic_DNA"/>
</dbReference>
<protein>
    <submittedName>
        <fullName evidence="2">Uncharacterized protein</fullName>
    </submittedName>
</protein>
<organism evidence="2 3">
    <name type="scientific">Dokdonia pacifica</name>
    <dbReference type="NCBI Taxonomy" id="1627892"/>
    <lineage>
        <taxon>Bacteria</taxon>
        <taxon>Pseudomonadati</taxon>
        <taxon>Bacteroidota</taxon>
        <taxon>Flavobacteriia</taxon>
        <taxon>Flavobacteriales</taxon>
        <taxon>Flavobacteriaceae</taxon>
        <taxon>Dokdonia</taxon>
    </lineage>
</organism>
<name>A0A239AHQ8_9FLAO</name>
<evidence type="ECO:0000256" key="1">
    <source>
        <dbReference type="SAM" id="Coils"/>
    </source>
</evidence>